<feature type="transmembrane region" description="Helical" evidence="3">
    <location>
        <begin position="301"/>
        <end position="320"/>
    </location>
</feature>
<protein>
    <submittedName>
        <fullName evidence="4">2-hydroxycarboxylate transporter</fullName>
    </submittedName>
</protein>
<dbReference type="PANTHER" id="PTHR40033">
    <property type="entry name" value="NA(+)-MALATE SYMPORTER"/>
    <property type="match status" value="1"/>
</dbReference>
<keyword evidence="3" id="KW-1133">Transmembrane helix</keyword>
<keyword evidence="1" id="KW-0769">Symport</keyword>
<organism evidence="4 5">
    <name type="scientific">Gordonia terrae NBRC 100016</name>
    <dbReference type="NCBI Taxonomy" id="1089454"/>
    <lineage>
        <taxon>Bacteria</taxon>
        <taxon>Bacillati</taxon>
        <taxon>Actinomycetota</taxon>
        <taxon>Actinomycetes</taxon>
        <taxon>Mycobacteriales</taxon>
        <taxon>Gordoniaceae</taxon>
        <taxon>Gordonia</taxon>
    </lineage>
</organism>
<feature type="transmembrane region" description="Helical" evidence="3">
    <location>
        <begin position="275"/>
        <end position="295"/>
    </location>
</feature>
<feature type="transmembrane region" description="Helical" evidence="3">
    <location>
        <begin position="77"/>
        <end position="99"/>
    </location>
</feature>
<feature type="compositionally biased region" description="Basic and acidic residues" evidence="2">
    <location>
        <begin position="1"/>
        <end position="11"/>
    </location>
</feature>
<accession>A0ABQ0H873</accession>
<feature type="transmembrane region" description="Helical" evidence="3">
    <location>
        <begin position="427"/>
        <end position="448"/>
    </location>
</feature>
<evidence type="ECO:0000256" key="3">
    <source>
        <dbReference type="SAM" id="Phobius"/>
    </source>
</evidence>
<feature type="transmembrane region" description="Helical" evidence="3">
    <location>
        <begin position="111"/>
        <end position="133"/>
    </location>
</feature>
<feature type="transmembrane region" description="Helical" evidence="3">
    <location>
        <begin position="30"/>
        <end position="47"/>
    </location>
</feature>
<dbReference type="Pfam" id="PF03390">
    <property type="entry name" value="2HCT"/>
    <property type="match status" value="1"/>
</dbReference>
<feature type="transmembrane region" description="Helical" evidence="3">
    <location>
        <begin position="53"/>
        <end position="70"/>
    </location>
</feature>
<dbReference type="InterPro" id="IPR004679">
    <property type="entry name" value="2-OHcarboxylate_transport"/>
</dbReference>
<comment type="similarity">
    <text evidence="1">Belongs to the 2-hydroxycarboxylate transporter (2-HCT) (TC 2.A.24) family.</text>
</comment>
<feature type="transmembrane region" description="Helical" evidence="3">
    <location>
        <begin position="213"/>
        <end position="234"/>
    </location>
</feature>
<keyword evidence="1" id="KW-0813">Transport</keyword>
<evidence type="ECO:0000313" key="4">
    <source>
        <dbReference type="EMBL" id="GAB42085.1"/>
    </source>
</evidence>
<dbReference type="PANTHER" id="PTHR40033:SF1">
    <property type="entry name" value="CITRATE-SODIUM SYMPORTER"/>
    <property type="match status" value="1"/>
</dbReference>
<evidence type="ECO:0000313" key="5">
    <source>
        <dbReference type="Proteomes" id="UP000004881"/>
    </source>
</evidence>
<dbReference type="Proteomes" id="UP000004881">
    <property type="component" value="Unassembled WGS sequence"/>
</dbReference>
<keyword evidence="3" id="KW-0812">Transmembrane</keyword>
<name>A0ABQ0H873_9ACTN</name>
<feature type="transmembrane region" description="Helical" evidence="3">
    <location>
        <begin position="332"/>
        <end position="352"/>
    </location>
</feature>
<keyword evidence="5" id="KW-1185">Reference proteome</keyword>
<evidence type="ECO:0000256" key="2">
    <source>
        <dbReference type="SAM" id="MobiDB-lite"/>
    </source>
</evidence>
<reference evidence="4 5" key="1">
    <citation type="submission" date="2012-02" db="EMBL/GenBank/DDBJ databases">
        <title>Whole genome shotgun sequence of Gordonia terrae NBRC 100016.</title>
        <authorList>
            <person name="Takarada H."/>
            <person name="Hosoyama A."/>
            <person name="Tsuchikane K."/>
            <person name="Katsumata H."/>
            <person name="Yamazaki S."/>
            <person name="Fujita N."/>
        </authorList>
    </citation>
    <scope>NUCLEOTIDE SEQUENCE [LARGE SCALE GENOMIC DNA]</scope>
    <source>
        <strain evidence="4 5">NBRC 100016</strain>
    </source>
</reference>
<keyword evidence="1 3" id="KW-0472">Membrane</keyword>
<proteinExistence type="inferred from homology"/>
<gene>
    <name evidence="4" type="ORF">GOTRE_007_00340</name>
</gene>
<sequence length="449" mass="46960">MTTKEPTHDAPPETGSTDEPGRARILGLPWPWYAALAVIGLAAVYTGTLPDNIFGGLAISMIIGCGLFAIGDRTPALSAIGGGPLLCVFGPALAVYFGLVPDSFSTIIKDWFSGYGFVEILVASIIAGSILGMDRRFLIKAGGRFCAVIVIAFAVVVAIIGGIAAATGFGFRTAILEVTTPIMAGGISGGAIPLSQMYADAMGGSAEHYMSTIVPPIICANLLCICLASMYAALTRRRTQLFVGFNGHGQMLRIRATKEEVAAVTRKRPMTVSTLGTGLLFTGAIYLTGAMLEAAVPSIHLYAWVIVLTAALKLSSIVPAEVEESTTQWYEFVVKLWVPAALVGIGVSLIDIDKIAELASRPSFLAFTVATVLVTAVVAGTVGWLLKLYFVESSITAGLCMTDLGGSGDIATLGTTRRMHLLPFAQITSRLGGGMVLLAASGFLAFFYG</sequence>
<dbReference type="PIRSF" id="PIRSF005348">
    <property type="entry name" value="YxkH"/>
    <property type="match status" value="1"/>
</dbReference>
<evidence type="ECO:0000256" key="1">
    <source>
        <dbReference type="PIRNR" id="PIRNR005348"/>
    </source>
</evidence>
<feature type="region of interest" description="Disordered" evidence="2">
    <location>
        <begin position="1"/>
        <end position="22"/>
    </location>
</feature>
<dbReference type="EMBL" id="BAFD01000007">
    <property type="protein sequence ID" value="GAB42085.1"/>
    <property type="molecule type" value="Genomic_DNA"/>
</dbReference>
<dbReference type="RefSeq" id="WP_004018896.1">
    <property type="nucleotide sequence ID" value="NZ_BAFD01000007.1"/>
</dbReference>
<comment type="caution">
    <text evidence="4">The sequence shown here is derived from an EMBL/GenBank/DDBJ whole genome shotgun (WGS) entry which is preliminary data.</text>
</comment>
<dbReference type="GeneID" id="32689054"/>
<feature type="transmembrane region" description="Helical" evidence="3">
    <location>
        <begin position="145"/>
        <end position="171"/>
    </location>
</feature>
<feature type="transmembrane region" description="Helical" evidence="3">
    <location>
        <begin position="364"/>
        <end position="386"/>
    </location>
</feature>